<organism evidence="11 12">
    <name type="scientific">Streptomyces fildesensis</name>
    <dbReference type="NCBI Taxonomy" id="375757"/>
    <lineage>
        <taxon>Bacteria</taxon>
        <taxon>Bacillati</taxon>
        <taxon>Actinomycetota</taxon>
        <taxon>Actinomycetes</taxon>
        <taxon>Kitasatosporales</taxon>
        <taxon>Streptomycetaceae</taxon>
        <taxon>Streptomyces</taxon>
    </lineage>
</organism>
<dbReference type="InterPro" id="IPR020846">
    <property type="entry name" value="MFS_dom"/>
</dbReference>
<dbReference type="SUPFAM" id="SSF103473">
    <property type="entry name" value="MFS general substrate transporter"/>
    <property type="match status" value="1"/>
</dbReference>
<evidence type="ECO:0000256" key="7">
    <source>
        <dbReference type="ARBA" id="ARBA00023136"/>
    </source>
</evidence>
<comment type="caution">
    <text evidence="11">The sequence shown here is derived from an EMBL/GenBank/DDBJ whole genome shotgun (WGS) entry which is preliminary data.</text>
</comment>
<evidence type="ECO:0000256" key="4">
    <source>
        <dbReference type="ARBA" id="ARBA00022475"/>
    </source>
</evidence>
<dbReference type="Pfam" id="PF07690">
    <property type="entry name" value="MFS_1"/>
    <property type="match status" value="1"/>
</dbReference>
<feature type="transmembrane region" description="Helical" evidence="9">
    <location>
        <begin position="337"/>
        <end position="359"/>
    </location>
</feature>
<feature type="transmembrane region" description="Helical" evidence="9">
    <location>
        <begin position="276"/>
        <end position="298"/>
    </location>
</feature>
<dbReference type="PANTHER" id="PTHR23502:SF132">
    <property type="entry name" value="POLYAMINE TRANSPORTER 2-RELATED"/>
    <property type="match status" value="1"/>
</dbReference>
<evidence type="ECO:0000256" key="1">
    <source>
        <dbReference type="ARBA" id="ARBA00004651"/>
    </source>
</evidence>
<dbReference type="Gene3D" id="1.20.1720.10">
    <property type="entry name" value="Multidrug resistance protein D"/>
    <property type="match status" value="1"/>
</dbReference>
<feature type="transmembrane region" description="Helical" evidence="9">
    <location>
        <begin position="43"/>
        <end position="66"/>
    </location>
</feature>
<accession>A0ABW8CJH4</accession>
<feature type="transmembrane region" description="Helical" evidence="9">
    <location>
        <begin position="249"/>
        <end position="269"/>
    </location>
</feature>
<sequence>MSNDAAGRHTRFIVLLAALVALGPLSIDGYLPGLPDLAGDLRASAAATQLTITACLAGLAIGQLIAGPLSDTYGRRRPLLAGLALYTIASALCAVAPDVRTFVGLRLVQGIGGAFGIVIANAMVRDRTSGTRTARLFSALTLITGLAPVIAPVLGGQLLRVTAWPGIFVGLAVLGAVMLAASAVGLPETRSSASRQPLLAVVGQLLSDRVFTGYVLANGLVFAAMFAYISGSPFVLQEIHGLSPQQYSAVFAVNAAGLIAAAQISGRLVARAGARVLLLAGLLGATAGGTTVLGAVLTRAPLPVLLIGLFVLVSSVGLVMPNAAAQALADHGGHAGSAAALLGFSQFMFGGALAPLAGAGGATDALPMGIIVAVLPALALLTLGVLTRSMPGERTPAELSPALPRPPRAARGCPSGPDGPRPGEPVRPGL</sequence>
<feature type="transmembrane region" description="Helical" evidence="9">
    <location>
        <begin position="365"/>
        <end position="386"/>
    </location>
</feature>
<evidence type="ECO:0000259" key="10">
    <source>
        <dbReference type="PROSITE" id="PS50850"/>
    </source>
</evidence>
<dbReference type="PROSITE" id="PS50850">
    <property type="entry name" value="MFS"/>
    <property type="match status" value="1"/>
</dbReference>
<feature type="transmembrane region" description="Helical" evidence="9">
    <location>
        <begin position="167"/>
        <end position="189"/>
    </location>
</feature>
<dbReference type="RefSeq" id="WP_399656260.1">
    <property type="nucleotide sequence ID" value="NZ_JBITYG010000012.1"/>
</dbReference>
<evidence type="ECO:0000256" key="8">
    <source>
        <dbReference type="SAM" id="MobiDB-lite"/>
    </source>
</evidence>
<comment type="subcellular location">
    <subcellularLocation>
        <location evidence="1">Cell membrane</location>
        <topology evidence="1">Multi-pass membrane protein</topology>
    </subcellularLocation>
</comment>
<dbReference type="NCBIfam" id="TIGR00710">
    <property type="entry name" value="efflux_Bcr_CflA"/>
    <property type="match status" value="1"/>
</dbReference>
<keyword evidence="12" id="KW-1185">Reference proteome</keyword>
<feature type="compositionally biased region" description="Pro residues" evidence="8">
    <location>
        <begin position="417"/>
        <end position="430"/>
    </location>
</feature>
<evidence type="ECO:0000256" key="2">
    <source>
        <dbReference type="ARBA" id="ARBA00006236"/>
    </source>
</evidence>
<feature type="transmembrane region" description="Helical" evidence="9">
    <location>
        <begin position="304"/>
        <end position="325"/>
    </location>
</feature>
<evidence type="ECO:0000313" key="12">
    <source>
        <dbReference type="Proteomes" id="UP001614394"/>
    </source>
</evidence>
<protein>
    <submittedName>
        <fullName evidence="11">Multidrug effflux MFS transporter</fullName>
    </submittedName>
</protein>
<keyword evidence="6 9" id="KW-1133">Transmembrane helix</keyword>
<evidence type="ECO:0000256" key="9">
    <source>
        <dbReference type="SAM" id="Phobius"/>
    </source>
</evidence>
<dbReference type="CDD" id="cd17320">
    <property type="entry name" value="MFS_MdfA_MDR_like"/>
    <property type="match status" value="1"/>
</dbReference>
<keyword evidence="7 9" id="KW-0472">Membrane</keyword>
<feature type="domain" description="Major facilitator superfamily (MFS) profile" evidence="10">
    <location>
        <begin position="10"/>
        <end position="391"/>
    </location>
</feature>
<feature type="transmembrane region" description="Helical" evidence="9">
    <location>
        <begin position="136"/>
        <end position="155"/>
    </location>
</feature>
<evidence type="ECO:0000313" key="11">
    <source>
        <dbReference type="EMBL" id="MFI9105521.1"/>
    </source>
</evidence>
<gene>
    <name evidence="11" type="ORF">ACIGXA_33940</name>
</gene>
<feature type="transmembrane region" description="Helical" evidence="9">
    <location>
        <begin position="210"/>
        <end position="229"/>
    </location>
</feature>
<dbReference type="InterPro" id="IPR004812">
    <property type="entry name" value="Efflux_drug-R_Bcr/CmlA"/>
</dbReference>
<keyword evidence="4" id="KW-1003">Cell membrane</keyword>
<evidence type="ECO:0000256" key="3">
    <source>
        <dbReference type="ARBA" id="ARBA00022448"/>
    </source>
</evidence>
<dbReference type="Proteomes" id="UP001614394">
    <property type="component" value="Unassembled WGS sequence"/>
</dbReference>
<proteinExistence type="inferred from homology"/>
<dbReference type="PANTHER" id="PTHR23502">
    <property type="entry name" value="MAJOR FACILITATOR SUPERFAMILY"/>
    <property type="match status" value="1"/>
</dbReference>
<dbReference type="EMBL" id="JBITYG010000012">
    <property type="protein sequence ID" value="MFI9105521.1"/>
    <property type="molecule type" value="Genomic_DNA"/>
</dbReference>
<name>A0ABW8CJH4_9ACTN</name>
<feature type="transmembrane region" description="Helical" evidence="9">
    <location>
        <begin position="103"/>
        <end position="124"/>
    </location>
</feature>
<feature type="region of interest" description="Disordered" evidence="8">
    <location>
        <begin position="392"/>
        <end position="430"/>
    </location>
</feature>
<dbReference type="InterPro" id="IPR036259">
    <property type="entry name" value="MFS_trans_sf"/>
</dbReference>
<evidence type="ECO:0000256" key="6">
    <source>
        <dbReference type="ARBA" id="ARBA00022989"/>
    </source>
</evidence>
<keyword evidence="3" id="KW-0813">Transport</keyword>
<feature type="transmembrane region" description="Helical" evidence="9">
    <location>
        <begin position="12"/>
        <end position="31"/>
    </location>
</feature>
<dbReference type="InterPro" id="IPR011701">
    <property type="entry name" value="MFS"/>
</dbReference>
<keyword evidence="5 9" id="KW-0812">Transmembrane</keyword>
<evidence type="ECO:0000256" key="5">
    <source>
        <dbReference type="ARBA" id="ARBA00022692"/>
    </source>
</evidence>
<feature type="transmembrane region" description="Helical" evidence="9">
    <location>
        <begin position="78"/>
        <end position="97"/>
    </location>
</feature>
<reference evidence="11 12" key="1">
    <citation type="submission" date="2024-10" db="EMBL/GenBank/DDBJ databases">
        <title>The Natural Products Discovery Center: Release of the First 8490 Sequenced Strains for Exploring Actinobacteria Biosynthetic Diversity.</title>
        <authorList>
            <person name="Kalkreuter E."/>
            <person name="Kautsar S.A."/>
            <person name="Yang D."/>
            <person name="Bader C.D."/>
            <person name="Teijaro C.N."/>
            <person name="Fluegel L."/>
            <person name="Davis C.M."/>
            <person name="Simpson J.R."/>
            <person name="Lauterbach L."/>
            <person name="Steele A.D."/>
            <person name="Gui C."/>
            <person name="Meng S."/>
            <person name="Li G."/>
            <person name="Viehrig K."/>
            <person name="Ye F."/>
            <person name="Su P."/>
            <person name="Kiefer A.F."/>
            <person name="Nichols A."/>
            <person name="Cepeda A.J."/>
            <person name="Yan W."/>
            <person name="Fan B."/>
            <person name="Jiang Y."/>
            <person name="Adhikari A."/>
            <person name="Zheng C.-J."/>
            <person name="Schuster L."/>
            <person name="Cowan T.M."/>
            <person name="Smanski M.J."/>
            <person name="Chevrette M.G."/>
            <person name="De Carvalho L.P.S."/>
            <person name="Shen B."/>
        </authorList>
    </citation>
    <scope>NUCLEOTIDE SEQUENCE [LARGE SCALE GENOMIC DNA]</scope>
    <source>
        <strain evidence="11 12">NPDC053399</strain>
    </source>
</reference>
<comment type="similarity">
    <text evidence="2">Belongs to the major facilitator superfamily. Bcr/CmlA family.</text>
</comment>